<feature type="site" description="Lowers pKa of active site Tyr" evidence="3">
    <location>
        <position position="89"/>
    </location>
</feature>
<name>A0A1B6GFW1_9HEMI</name>
<feature type="domain" description="NADP-dependent oxidoreductase" evidence="4">
    <location>
        <begin position="28"/>
        <end position="308"/>
    </location>
</feature>
<dbReference type="PROSITE" id="PS00063">
    <property type="entry name" value="ALDOKETO_REDUCTASE_3"/>
    <property type="match status" value="1"/>
</dbReference>
<feature type="non-terminal residue" evidence="5">
    <location>
        <position position="324"/>
    </location>
</feature>
<dbReference type="EMBL" id="GECZ01008566">
    <property type="protein sequence ID" value="JAS61203.1"/>
    <property type="molecule type" value="Transcribed_RNA"/>
</dbReference>
<evidence type="ECO:0000313" key="5">
    <source>
        <dbReference type="EMBL" id="JAS61203.1"/>
    </source>
</evidence>
<dbReference type="PROSITE" id="PS00798">
    <property type="entry name" value="ALDOKETO_REDUCTASE_1"/>
    <property type="match status" value="1"/>
</dbReference>
<dbReference type="FunFam" id="3.20.20.100:FF:000029">
    <property type="entry name" value="Aldo-keto reductase"/>
    <property type="match status" value="1"/>
</dbReference>
<evidence type="ECO:0000256" key="1">
    <source>
        <dbReference type="PIRSR" id="PIRSR000097-1"/>
    </source>
</evidence>
<evidence type="ECO:0000256" key="2">
    <source>
        <dbReference type="PIRSR" id="PIRSR000097-2"/>
    </source>
</evidence>
<proteinExistence type="predicted"/>
<dbReference type="Gene3D" id="3.20.20.100">
    <property type="entry name" value="NADP-dependent oxidoreductase domain"/>
    <property type="match status" value="1"/>
</dbReference>
<dbReference type="PRINTS" id="PR00069">
    <property type="entry name" value="ALDKETRDTASE"/>
</dbReference>
<dbReference type="PANTHER" id="PTHR11732">
    <property type="entry name" value="ALDO/KETO REDUCTASE"/>
    <property type="match status" value="1"/>
</dbReference>
<dbReference type="Pfam" id="PF00248">
    <property type="entry name" value="Aldo_ket_red"/>
    <property type="match status" value="1"/>
</dbReference>
<accession>A0A1B6GFW1</accession>
<feature type="non-terminal residue" evidence="5">
    <location>
        <position position="1"/>
    </location>
</feature>
<dbReference type="InterPro" id="IPR018170">
    <property type="entry name" value="Aldo/ket_reductase_CS"/>
</dbReference>
<protein>
    <recommendedName>
        <fullName evidence="4">NADP-dependent oxidoreductase domain-containing protein</fullName>
    </recommendedName>
</protein>
<dbReference type="GO" id="GO:0016491">
    <property type="term" value="F:oxidoreductase activity"/>
    <property type="evidence" value="ECO:0007669"/>
    <property type="project" value="InterPro"/>
</dbReference>
<dbReference type="PROSITE" id="PS00062">
    <property type="entry name" value="ALDOKETO_REDUCTASE_2"/>
    <property type="match status" value="1"/>
</dbReference>
<reference evidence="5" key="1">
    <citation type="submission" date="2015-11" db="EMBL/GenBank/DDBJ databases">
        <title>De novo transcriptome assembly of four potential Pierce s Disease insect vectors from Arizona vineyards.</title>
        <authorList>
            <person name="Tassone E.E."/>
        </authorList>
    </citation>
    <scope>NUCLEOTIDE SEQUENCE</scope>
</reference>
<dbReference type="InterPro" id="IPR020471">
    <property type="entry name" value="AKR"/>
</dbReference>
<dbReference type="InterPro" id="IPR036812">
    <property type="entry name" value="NAD(P)_OxRdtase_dom_sf"/>
</dbReference>
<dbReference type="AlphaFoldDB" id="A0A1B6GFW1"/>
<feature type="binding site" evidence="2">
    <location>
        <position position="122"/>
    </location>
    <ligand>
        <name>substrate</name>
    </ligand>
</feature>
<organism evidence="5">
    <name type="scientific">Cuerna arida</name>
    <dbReference type="NCBI Taxonomy" id="1464854"/>
    <lineage>
        <taxon>Eukaryota</taxon>
        <taxon>Metazoa</taxon>
        <taxon>Ecdysozoa</taxon>
        <taxon>Arthropoda</taxon>
        <taxon>Hexapoda</taxon>
        <taxon>Insecta</taxon>
        <taxon>Pterygota</taxon>
        <taxon>Neoptera</taxon>
        <taxon>Paraneoptera</taxon>
        <taxon>Hemiptera</taxon>
        <taxon>Auchenorrhyncha</taxon>
        <taxon>Membracoidea</taxon>
        <taxon>Cicadellidae</taxon>
        <taxon>Cicadellinae</taxon>
        <taxon>Proconiini</taxon>
        <taxon>Cuerna</taxon>
    </lineage>
</organism>
<evidence type="ECO:0000256" key="3">
    <source>
        <dbReference type="PIRSR" id="PIRSR000097-3"/>
    </source>
</evidence>
<gene>
    <name evidence="5" type="ORF">g.9461</name>
</gene>
<evidence type="ECO:0000259" key="4">
    <source>
        <dbReference type="Pfam" id="PF00248"/>
    </source>
</evidence>
<sequence length="324" mass="35753">VAVTPNMAKLTANSVVKSASGMKMPVFGLGTWQSLDADLEKALNAALEAGYRLIDTAALYNNETVIGKVLGQWISAGKLKRQDIFVTTKLSMKANRPSLVKESLQKQLQALQLDYVDLYLIHTPIGLDPDQELNASESTVEKVKPKLDLTTDHVAVWKEMEKQVDAGLTKAIGISNFNISQIERILKIARIPPANLQIELYLYLQSTAEQELCKEKGITLTSYGSLGSPGAPTWLLSGANFNPLQDPVVVRVAKAHNKTPGQVLLRHLLQLGIAVIPKSTNPDRIRENIQVFDFELTPDEMKELNGLDKGEDGRRFVFESLKSH</sequence>
<dbReference type="InterPro" id="IPR023210">
    <property type="entry name" value="NADP_OxRdtase_dom"/>
</dbReference>
<dbReference type="PIRSF" id="PIRSF000097">
    <property type="entry name" value="AKR"/>
    <property type="match status" value="1"/>
</dbReference>
<dbReference type="SUPFAM" id="SSF51430">
    <property type="entry name" value="NAD(P)-linked oxidoreductase"/>
    <property type="match status" value="1"/>
</dbReference>
<feature type="active site" description="Proton donor" evidence="1">
    <location>
        <position position="60"/>
    </location>
</feature>